<dbReference type="Proteomes" id="UP000887576">
    <property type="component" value="Unplaced"/>
</dbReference>
<accession>A0AC34RFI9</accession>
<reference evidence="2" key="1">
    <citation type="submission" date="2022-11" db="UniProtKB">
        <authorList>
            <consortium name="WormBaseParasite"/>
        </authorList>
    </citation>
    <scope>IDENTIFICATION</scope>
</reference>
<sequence length="92" mass="10326">MSGVCHFVVDTASLMAQILTMIRNNQENCDESTCVIDDATRTGSVLNMFFFMAILAIFAVLMFRTRPNSLRSDPNEKPRSNSRRDPPSPPVM</sequence>
<evidence type="ECO:0000313" key="2">
    <source>
        <dbReference type="WBParaSite" id="JU765_v2.g6458.t1"/>
    </source>
</evidence>
<name>A0AC34RFI9_9BILA</name>
<organism evidence="1 2">
    <name type="scientific">Panagrolaimus sp. JU765</name>
    <dbReference type="NCBI Taxonomy" id="591449"/>
    <lineage>
        <taxon>Eukaryota</taxon>
        <taxon>Metazoa</taxon>
        <taxon>Ecdysozoa</taxon>
        <taxon>Nematoda</taxon>
        <taxon>Chromadorea</taxon>
        <taxon>Rhabditida</taxon>
        <taxon>Tylenchina</taxon>
        <taxon>Panagrolaimomorpha</taxon>
        <taxon>Panagrolaimoidea</taxon>
        <taxon>Panagrolaimidae</taxon>
        <taxon>Panagrolaimus</taxon>
    </lineage>
</organism>
<evidence type="ECO:0000313" key="1">
    <source>
        <dbReference type="Proteomes" id="UP000887576"/>
    </source>
</evidence>
<protein>
    <submittedName>
        <fullName evidence="2">Small integral membrane protein 14</fullName>
    </submittedName>
</protein>
<dbReference type="WBParaSite" id="JU765_v2.g6458.t1">
    <property type="protein sequence ID" value="JU765_v2.g6458.t1"/>
    <property type="gene ID" value="JU765_v2.g6458"/>
</dbReference>
<proteinExistence type="predicted"/>